<evidence type="ECO:0000313" key="2">
    <source>
        <dbReference type="EMBL" id="TYZ20614.1"/>
    </source>
</evidence>
<dbReference type="InterPro" id="IPR027623">
    <property type="entry name" value="AmmeMemoSam_A"/>
</dbReference>
<name>A0A5D6W1H2_9FIRM</name>
<dbReference type="OrthoDB" id="159752at2"/>
<dbReference type="InterPro" id="IPR002733">
    <property type="entry name" value="AMMECR1_domain"/>
</dbReference>
<feature type="domain" description="AMMECR1" evidence="1">
    <location>
        <begin position="291"/>
        <end position="461"/>
    </location>
</feature>
<dbReference type="GO" id="GO:0016702">
    <property type="term" value="F:oxidoreductase activity, acting on single donors with incorporation of molecular oxygen, incorporation of two atoms of oxygen"/>
    <property type="evidence" value="ECO:0007669"/>
    <property type="project" value="UniProtKB-ARBA"/>
</dbReference>
<dbReference type="PROSITE" id="PS51112">
    <property type="entry name" value="AMMECR1"/>
    <property type="match status" value="1"/>
</dbReference>
<dbReference type="AlphaFoldDB" id="A0A5D6W1H2"/>
<reference evidence="2 3" key="1">
    <citation type="submission" date="2019-08" db="EMBL/GenBank/DDBJ databases">
        <title>Selenomonas sp. mPRGC5 and Selenomonas sp. mPRGC8 isolated from ruminal fluid of dairy goat (Capra hircus).</title>
        <authorList>
            <person name="Poothong S."/>
            <person name="Nuengjamnong C."/>
            <person name="Tanasupawat S."/>
        </authorList>
    </citation>
    <scope>NUCLEOTIDE SEQUENCE [LARGE SCALE GENOMIC DNA]</scope>
    <source>
        <strain evidence="3">mPRGC5</strain>
    </source>
</reference>
<proteinExistence type="predicted"/>
<protein>
    <submittedName>
        <fullName evidence="2">AmmeMemoRadiSam system protein A</fullName>
    </submittedName>
</protein>
<organism evidence="2 3">
    <name type="scientific">Selenomonas ruminis</name>
    <dbReference type="NCBI Taxonomy" id="2593411"/>
    <lineage>
        <taxon>Bacteria</taxon>
        <taxon>Bacillati</taxon>
        <taxon>Bacillota</taxon>
        <taxon>Negativicutes</taxon>
        <taxon>Selenomonadales</taxon>
        <taxon>Selenomonadaceae</taxon>
        <taxon>Selenomonas</taxon>
    </lineage>
</organism>
<dbReference type="InterPro" id="IPR036071">
    <property type="entry name" value="AMMECR1_dom_sf"/>
</dbReference>
<keyword evidence="3" id="KW-1185">Reference proteome</keyword>
<sequence length="461" mass="50398">MAVLAAMAVPHPPLIIPEVGHGEEQQIAPTIAAYQRVMERAAALRPDTVVVLSPHTVMYADYFHLSPGTGAAGSFAAFRAPQVRVETAYDTEFTEALARRCQAEDFPAGTLGEKNPELDHGTMIPLYFLHQHLRGVPIVRIGLSGLPAREHYRLGQHIAAVAEELGRRVLIVASGDLSHKLKEDGPYGFAAEGPVFDAQMQEVFQSGDFLRLLLTPADLANGAAECGLRSFWIMAGALDGRAVKSELLSYQGTFGVGYGVGWFLPGAPDAARHIGQQLAQCEQEAMQAIRQREDALVKLARLSLETFVRTHQLAKLPPDLPAALQEMRRGAFVSIKKDGSLRGCIGTIQPVRQNLAEEILYNAVSAGTRDPRFSPVAPEELDRLVYDVDVLTEPEPIDSPAQLDTKRYGVIVQSGDRRGLLLPDLPGVDSVSEQLAIARRKGNIGEREACKLWRFEVERHL</sequence>
<dbReference type="Gene3D" id="3.30.700.20">
    <property type="entry name" value="Hypothetical protein ph0010, domain 1"/>
    <property type="match status" value="1"/>
</dbReference>
<dbReference type="RefSeq" id="WP_149172109.1">
    <property type="nucleotide sequence ID" value="NZ_VTOY01000013.1"/>
</dbReference>
<dbReference type="PANTHER" id="PTHR13016">
    <property type="entry name" value="AMMECR1 HOMOLOG"/>
    <property type="match status" value="1"/>
</dbReference>
<dbReference type="NCBIfam" id="TIGR04336">
    <property type="entry name" value="AmmeMemoSam_B"/>
    <property type="match status" value="1"/>
</dbReference>
<dbReference type="Pfam" id="PF02900">
    <property type="entry name" value="LigB"/>
    <property type="match status" value="1"/>
</dbReference>
<evidence type="ECO:0000259" key="1">
    <source>
        <dbReference type="PROSITE" id="PS51112"/>
    </source>
</evidence>
<evidence type="ECO:0000313" key="3">
    <source>
        <dbReference type="Proteomes" id="UP000323646"/>
    </source>
</evidence>
<dbReference type="InterPro" id="IPR023473">
    <property type="entry name" value="AMMECR1"/>
</dbReference>
<dbReference type="GO" id="GO:0008198">
    <property type="term" value="F:ferrous iron binding"/>
    <property type="evidence" value="ECO:0007669"/>
    <property type="project" value="InterPro"/>
</dbReference>
<comment type="caution">
    <text evidence="2">The sequence shown here is derived from an EMBL/GenBank/DDBJ whole genome shotgun (WGS) entry which is preliminary data.</text>
</comment>
<dbReference type="InterPro" id="IPR004183">
    <property type="entry name" value="Xdiol_dOase_suB"/>
</dbReference>
<dbReference type="CDD" id="cd07951">
    <property type="entry name" value="ED_3B_N_AMMECR1"/>
    <property type="match status" value="1"/>
</dbReference>
<dbReference type="PANTHER" id="PTHR13016:SF0">
    <property type="entry name" value="AMME SYNDROME CANDIDATE GENE 1 PROTEIN"/>
    <property type="match status" value="1"/>
</dbReference>
<dbReference type="Gene3D" id="3.40.830.10">
    <property type="entry name" value="LigB-like"/>
    <property type="match status" value="1"/>
</dbReference>
<dbReference type="Pfam" id="PF01871">
    <property type="entry name" value="AMMECR1"/>
    <property type="match status" value="1"/>
</dbReference>
<accession>A0A5D6W1H2</accession>
<dbReference type="SUPFAM" id="SSF53213">
    <property type="entry name" value="LigB-like"/>
    <property type="match status" value="1"/>
</dbReference>
<dbReference type="Proteomes" id="UP000323646">
    <property type="component" value="Unassembled WGS sequence"/>
</dbReference>
<dbReference type="NCBIfam" id="TIGR04335">
    <property type="entry name" value="AmmeMemoSam_A"/>
    <property type="match status" value="1"/>
</dbReference>
<dbReference type="EMBL" id="VTOY01000013">
    <property type="protein sequence ID" value="TYZ20614.1"/>
    <property type="molecule type" value="Genomic_DNA"/>
</dbReference>
<dbReference type="SUPFAM" id="SSF143447">
    <property type="entry name" value="AMMECR1-like"/>
    <property type="match status" value="1"/>
</dbReference>
<dbReference type="InterPro" id="IPR027485">
    <property type="entry name" value="AMMECR1_N"/>
</dbReference>
<gene>
    <name evidence="2" type="primary">amrA</name>
    <name evidence="2" type="ORF">FZ040_11445</name>
</gene>